<protein>
    <submittedName>
        <fullName evidence="3">Aldo/keto reductase</fullName>
    </submittedName>
</protein>
<evidence type="ECO:0000259" key="2">
    <source>
        <dbReference type="Pfam" id="PF00248"/>
    </source>
</evidence>
<dbReference type="Gene3D" id="3.20.20.100">
    <property type="entry name" value="NADP-dependent oxidoreductase domain"/>
    <property type="match status" value="1"/>
</dbReference>
<gene>
    <name evidence="3" type="ORF">EI546_13955</name>
</gene>
<dbReference type="GO" id="GO:0005829">
    <property type="term" value="C:cytosol"/>
    <property type="evidence" value="ECO:0007669"/>
    <property type="project" value="TreeGrafter"/>
</dbReference>
<evidence type="ECO:0000256" key="1">
    <source>
        <dbReference type="ARBA" id="ARBA00023002"/>
    </source>
</evidence>
<name>A0A410G628_9FLAO</name>
<dbReference type="KEGG" id="aev:EI546_13955"/>
<dbReference type="AlphaFoldDB" id="A0A410G628"/>
<dbReference type="EMBL" id="CP034951">
    <property type="protein sequence ID" value="QAA82754.1"/>
    <property type="molecule type" value="Genomic_DNA"/>
</dbReference>
<evidence type="ECO:0000313" key="4">
    <source>
        <dbReference type="Proteomes" id="UP000285517"/>
    </source>
</evidence>
<dbReference type="PANTHER" id="PTHR43364:SF6">
    <property type="entry name" value="OXIDOREDUCTASE-RELATED"/>
    <property type="match status" value="1"/>
</dbReference>
<reference evidence="3 4" key="1">
    <citation type="submission" date="2019-01" db="EMBL/GenBank/DDBJ databases">
        <title>Complete genome sequencing of Aequorivita sp. H23M31.</title>
        <authorList>
            <person name="Bae J.-W."/>
        </authorList>
    </citation>
    <scope>NUCLEOTIDE SEQUENCE [LARGE SCALE GENOMIC DNA]</scope>
    <source>
        <strain evidence="3 4">H23M31</strain>
    </source>
</reference>
<keyword evidence="1" id="KW-0560">Oxidoreductase</keyword>
<dbReference type="PANTHER" id="PTHR43364">
    <property type="entry name" value="NADH-SPECIFIC METHYLGLYOXAL REDUCTASE-RELATED"/>
    <property type="match status" value="1"/>
</dbReference>
<organism evidence="3 4">
    <name type="scientific">Aequorivita ciconiae</name>
    <dbReference type="NCBI Taxonomy" id="2494375"/>
    <lineage>
        <taxon>Bacteria</taxon>
        <taxon>Pseudomonadati</taxon>
        <taxon>Bacteroidota</taxon>
        <taxon>Flavobacteriia</taxon>
        <taxon>Flavobacteriales</taxon>
        <taxon>Flavobacteriaceae</taxon>
        <taxon>Aequorivita</taxon>
    </lineage>
</organism>
<dbReference type="OrthoDB" id="9773828at2"/>
<dbReference type="GO" id="GO:0016491">
    <property type="term" value="F:oxidoreductase activity"/>
    <property type="evidence" value="ECO:0007669"/>
    <property type="project" value="UniProtKB-KW"/>
</dbReference>
<dbReference type="Proteomes" id="UP000285517">
    <property type="component" value="Chromosome"/>
</dbReference>
<dbReference type="Pfam" id="PF00248">
    <property type="entry name" value="Aldo_ket_red"/>
    <property type="match status" value="1"/>
</dbReference>
<dbReference type="RefSeq" id="WP_128251119.1">
    <property type="nucleotide sequence ID" value="NZ_CP034951.1"/>
</dbReference>
<sequence>MEKRELGKSGFYVNPIAFGGNVFGWTLDEKESFKILDAFVDADFDFIDTADTYSWWVEGNMGVESETIIGKWIASRRNRDKIIISTKTGSQNNEHPKDISKKYILKSVEESLKRLKTDYIDLYQTHFDDKVTPVEETLSAYQQFIKEGKVRAIGTSNMSIERILESLKASEREGLPKYETLQPLYNLMEREAYEKELKSLVEENGMGVISYSSLASGFLTGKYRSKDDFGKSPRGGGMDKYMNEKGRKVLRALDEVSEKHGSTQATVSLAWLLNRPTITAPIVSATSLKQLQSIIDAPNLKLDAADMELLNSVSSWR</sequence>
<dbReference type="InterPro" id="IPR050523">
    <property type="entry name" value="AKR_Detox_Biosynth"/>
</dbReference>
<proteinExistence type="predicted"/>
<feature type="domain" description="NADP-dependent oxidoreductase" evidence="2">
    <location>
        <begin position="15"/>
        <end position="313"/>
    </location>
</feature>
<dbReference type="SUPFAM" id="SSF51430">
    <property type="entry name" value="NAD(P)-linked oxidoreductase"/>
    <property type="match status" value="1"/>
</dbReference>
<keyword evidence="4" id="KW-1185">Reference proteome</keyword>
<dbReference type="InterPro" id="IPR023210">
    <property type="entry name" value="NADP_OxRdtase_dom"/>
</dbReference>
<dbReference type="FunFam" id="3.20.20.100:FF:000004">
    <property type="entry name" value="Oxidoreductase, aldo/keto reductase"/>
    <property type="match status" value="1"/>
</dbReference>
<dbReference type="CDD" id="cd19081">
    <property type="entry name" value="AKR_AKR9C1"/>
    <property type="match status" value="1"/>
</dbReference>
<evidence type="ECO:0000313" key="3">
    <source>
        <dbReference type="EMBL" id="QAA82754.1"/>
    </source>
</evidence>
<dbReference type="InterPro" id="IPR036812">
    <property type="entry name" value="NAD(P)_OxRdtase_dom_sf"/>
</dbReference>
<accession>A0A410G628</accession>